<accession>A0A428NT51</accession>
<feature type="coiled-coil region" evidence="1">
    <location>
        <begin position="105"/>
        <end position="132"/>
    </location>
</feature>
<protein>
    <submittedName>
        <fullName evidence="3">Uncharacterized protein</fullName>
    </submittedName>
</protein>
<reference evidence="3 4" key="1">
    <citation type="submission" date="2017-06" db="EMBL/GenBank/DDBJ databases">
        <title>Comparative genomic analysis of Ambrosia Fusariam Clade fungi.</title>
        <authorList>
            <person name="Stajich J.E."/>
            <person name="Carrillo J."/>
            <person name="Kijimoto T."/>
            <person name="Eskalen A."/>
            <person name="O'Donnell K."/>
            <person name="Kasson M."/>
        </authorList>
    </citation>
    <scope>NUCLEOTIDE SEQUENCE [LARGE SCALE GENOMIC DNA]</scope>
    <source>
        <strain evidence="3 4">NRRL62584</strain>
    </source>
</reference>
<name>A0A428NT51_9HYPO</name>
<sequence length="193" mass="21748">MFNSNNYFNLELDNPLQSQGEQQPSSDFLNSWNPSFTMDNTPLRPQDQLNFNSFGGTSAYSTPPPHAPPSSTTGAGTAQPCTLNLVVRPEQLEGSSQGSETHSRIERVERRLERVENSLERLESVLGDLQASLVTMRDTMELQRISHEEKVSHSIEIIKRGMDKFFTRFANELKPGMMVTEELSERKADLAIM</sequence>
<proteinExistence type="predicted"/>
<evidence type="ECO:0000313" key="4">
    <source>
        <dbReference type="Proteomes" id="UP000288168"/>
    </source>
</evidence>
<dbReference type="AlphaFoldDB" id="A0A428NT51"/>
<dbReference type="EMBL" id="NKCI01000305">
    <property type="protein sequence ID" value="RSL43988.1"/>
    <property type="molecule type" value="Genomic_DNA"/>
</dbReference>
<evidence type="ECO:0000256" key="1">
    <source>
        <dbReference type="SAM" id="Coils"/>
    </source>
</evidence>
<organism evidence="3 4">
    <name type="scientific">Fusarium duplospermum</name>
    <dbReference type="NCBI Taxonomy" id="1325734"/>
    <lineage>
        <taxon>Eukaryota</taxon>
        <taxon>Fungi</taxon>
        <taxon>Dikarya</taxon>
        <taxon>Ascomycota</taxon>
        <taxon>Pezizomycotina</taxon>
        <taxon>Sordariomycetes</taxon>
        <taxon>Hypocreomycetidae</taxon>
        <taxon>Hypocreales</taxon>
        <taxon>Nectriaceae</taxon>
        <taxon>Fusarium</taxon>
        <taxon>Fusarium solani species complex</taxon>
    </lineage>
</organism>
<dbReference type="Proteomes" id="UP000288168">
    <property type="component" value="Unassembled WGS sequence"/>
</dbReference>
<evidence type="ECO:0000313" key="3">
    <source>
        <dbReference type="EMBL" id="RSL43988.1"/>
    </source>
</evidence>
<feature type="region of interest" description="Disordered" evidence="2">
    <location>
        <begin position="15"/>
        <end position="78"/>
    </location>
</feature>
<evidence type="ECO:0000256" key="2">
    <source>
        <dbReference type="SAM" id="MobiDB-lite"/>
    </source>
</evidence>
<feature type="compositionally biased region" description="Polar residues" evidence="2">
    <location>
        <begin position="47"/>
        <end position="56"/>
    </location>
</feature>
<gene>
    <name evidence="3" type="ORF">CEP54_014870</name>
</gene>
<comment type="caution">
    <text evidence="3">The sequence shown here is derived from an EMBL/GenBank/DDBJ whole genome shotgun (WGS) entry which is preliminary data.</text>
</comment>
<keyword evidence="1" id="KW-0175">Coiled coil</keyword>
<keyword evidence="4" id="KW-1185">Reference proteome</keyword>
<dbReference type="OrthoDB" id="5062820at2759"/>
<feature type="compositionally biased region" description="Polar residues" evidence="2">
    <location>
        <begin position="15"/>
        <end position="40"/>
    </location>
</feature>